<comment type="caution">
    <text evidence="1">The sequence shown here is derived from an EMBL/GenBank/DDBJ whole genome shotgun (WGS) entry which is preliminary data.</text>
</comment>
<reference evidence="1" key="1">
    <citation type="journal article" date="2023" name="Nat. Commun.">
        <title>Diploid and tetraploid genomes of Acorus and the evolution of monocots.</title>
        <authorList>
            <person name="Ma L."/>
            <person name="Liu K.W."/>
            <person name="Li Z."/>
            <person name="Hsiao Y.Y."/>
            <person name="Qi Y."/>
            <person name="Fu T."/>
            <person name="Tang G.D."/>
            <person name="Zhang D."/>
            <person name="Sun W.H."/>
            <person name="Liu D.K."/>
            <person name="Li Y."/>
            <person name="Chen G.Z."/>
            <person name="Liu X.D."/>
            <person name="Liao X.Y."/>
            <person name="Jiang Y.T."/>
            <person name="Yu X."/>
            <person name="Hao Y."/>
            <person name="Huang J."/>
            <person name="Zhao X.W."/>
            <person name="Ke S."/>
            <person name="Chen Y.Y."/>
            <person name="Wu W.L."/>
            <person name="Hsu J.L."/>
            <person name="Lin Y.F."/>
            <person name="Huang M.D."/>
            <person name="Li C.Y."/>
            <person name="Huang L."/>
            <person name="Wang Z.W."/>
            <person name="Zhao X."/>
            <person name="Zhong W.Y."/>
            <person name="Peng D.H."/>
            <person name="Ahmad S."/>
            <person name="Lan S."/>
            <person name="Zhang J.S."/>
            <person name="Tsai W.C."/>
            <person name="Van de Peer Y."/>
            <person name="Liu Z.J."/>
        </authorList>
    </citation>
    <scope>NUCLEOTIDE SEQUENCE</scope>
    <source>
        <strain evidence="1">CP</strain>
    </source>
</reference>
<reference evidence="1" key="2">
    <citation type="submission" date="2023-06" db="EMBL/GenBank/DDBJ databases">
        <authorList>
            <person name="Ma L."/>
            <person name="Liu K.-W."/>
            <person name="Li Z."/>
            <person name="Hsiao Y.-Y."/>
            <person name="Qi Y."/>
            <person name="Fu T."/>
            <person name="Tang G."/>
            <person name="Zhang D."/>
            <person name="Sun W.-H."/>
            <person name="Liu D.-K."/>
            <person name="Li Y."/>
            <person name="Chen G.-Z."/>
            <person name="Liu X.-D."/>
            <person name="Liao X.-Y."/>
            <person name="Jiang Y.-T."/>
            <person name="Yu X."/>
            <person name="Hao Y."/>
            <person name="Huang J."/>
            <person name="Zhao X.-W."/>
            <person name="Ke S."/>
            <person name="Chen Y.-Y."/>
            <person name="Wu W.-L."/>
            <person name="Hsu J.-L."/>
            <person name="Lin Y.-F."/>
            <person name="Huang M.-D."/>
            <person name="Li C.-Y."/>
            <person name="Huang L."/>
            <person name="Wang Z.-W."/>
            <person name="Zhao X."/>
            <person name="Zhong W.-Y."/>
            <person name="Peng D.-H."/>
            <person name="Ahmad S."/>
            <person name="Lan S."/>
            <person name="Zhang J.-S."/>
            <person name="Tsai W.-C."/>
            <person name="Van De Peer Y."/>
            <person name="Liu Z.-J."/>
        </authorList>
    </citation>
    <scope>NUCLEOTIDE SEQUENCE</scope>
    <source>
        <strain evidence="1">CP</strain>
        <tissue evidence="1">Leaves</tissue>
    </source>
</reference>
<evidence type="ECO:0000313" key="1">
    <source>
        <dbReference type="EMBL" id="KAK1298080.1"/>
    </source>
</evidence>
<accession>A0AAV9DAU9</accession>
<sequence length="65" mass="7425">MGSPMYYESKAQPNDDWICDGRCFLPSCASTCRDRGFHGDSKYKDLVVKLREIESETSNISEKTK</sequence>
<keyword evidence="2" id="KW-1185">Reference proteome</keyword>
<dbReference type="AlphaFoldDB" id="A0AAV9DAU9"/>
<dbReference type="Proteomes" id="UP001180020">
    <property type="component" value="Unassembled WGS sequence"/>
</dbReference>
<protein>
    <submittedName>
        <fullName evidence="1">Uncharacterized protein</fullName>
    </submittedName>
</protein>
<organism evidence="1 2">
    <name type="scientific">Acorus calamus</name>
    <name type="common">Sweet flag</name>
    <dbReference type="NCBI Taxonomy" id="4465"/>
    <lineage>
        <taxon>Eukaryota</taxon>
        <taxon>Viridiplantae</taxon>
        <taxon>Streptophyta</taxon>
        <taxon>Embryophyta</taxon>
        <taxon>Tracheophyta</taxon>
        <taxon>Spermatophyta</taxon>
        <taxon>Magnoliopsida</taxon>
        <taxon>Liliopsida</taxon>
        <taxon>Acoraceae</taxon>
        <taxon>Acorus</taxon>
    </lineage>
</organism>
<gene>
    <name evidence="1" type="ORF">QJS10_CPB14g01380</name>
</gene>
<proteinExistence type="predicted"/>
<name>A0AAV9DAU9_ACOCL</name>
<dbReference type="EMBL" id="JAUJYO010000014">
    <property type="protein sequence ID" value="KAK1298080.1"/>
    <property type="molecule type" value="Genomic_DNA"/>
</dbReference>
<evidence type="ECO:0000313" key="2">
    <source>
        <dbReference type="Proteomes" id="UP001180020"/>
    </source>
</evidence>